<dbReference type="Proteomes" id="UP001056120">
    <property type="component" value="Linkage Group LG21"/>
</dbReference>
<comment type="caution">
    <text evidence="1">The sequence shown here is derived from an EMBL/GenBank/DDBJ whole genome shotgun (WGS) entry which is preliminary data.</text>
</comment>
<dbReference type="EMBL" id="CM042038">
    <property type="protein sequence ID" value="KAI3731255.1"/>
    <property type="molecule type" value="Genomic_DNA"/>
</dbReference>
<organism evidence="1 2">
    <name type="scientific">Smallanthus sonchifolius</name>
    <dbReference type="NCBI Taxonomy" id="185202"/>
    <lineage>
        <taxon>Eukaryota</taxon>
        <taxon>Viridiplantae</taxon>
        <taxon>Streptophyta</taxon>
        <taxon>Embryophyta</taxon>
        <taxon>Tracheophyta</taxon>
        <taxon>Spermatophyta</taxon>
        <taxon>Magnoliopsida</taxon>
        <taxon>eudicotyledons</taxon>
        <taxon>Gunneridae</taxon>
        <taxon>Pentapetalae</taxon>
        <taxon>asterids</taxon>
        <taxon>campanulids</taxon>
        <taxon>Asterales</taxon>
        <taxon>Asteraceae</taxon>
        <taxon>Asteroideae</taxon>
        <taxon>Heliantheae alliance</taxon>
        <taxon>Millerieae</taxon>
        <taxon>Smallanthus</taxon>
    </lineage>
</organism>
<sequence>MDQGSYSINFHNILIILLLLASSINLISALEKTNVEFIRTSCGLTTYPKLCFNSLSTRAGAIQTSPKLLAQTALSVTLDTTRTTSSSMVKLSKVNGMTPREIEAMKDCIELLNDSVYELQRSLEEMTRPGSKDARLVMSDIQTWVSSALTDEDTCSEGFKNDPKMKSVVRGKIVNVAHLTSNALALINSYASLNRRMMKKVELNMQFLIDCTKIELNTITNFQVVQSKQAQTALSVTLDTTRTTSSSMVKLSKVNGMTPREIEAMKDCIELLSDSAYELQRSLEEMTRPGSKDARLVMSDIQTWVSSALTDEDTCSEGFKNDPKMKSVVRGKIVNVAHLTSNALALINSYASLSRKSLPVCIGTEIEFAINFTRECRR</sequence>
<reference evidence="2" key="1">
    <citation type="journal article" date="2022" name="Mol. Ecol. Resour.">
        <title>The genomes of chicory, endive, great burdock and yacon provide insights into Asteraceae palaeo-polyploidization history and plant inulin production.</title>
        <authorList>
            <person name="Fan W."/>
            <person name="Wang S."/>
            <person name="Wang H."/>
            <person name="Wang A."/>
            <person name="Jiang F."/>
            <person name="Liu H."/>
            <person name="Zhao H."/>
            <person name="Xu D."/>
            <person name="Zhang Y."/>
        </authorList>
    </citation>
    <scope>NUCLEOTIDE SEQUENCE [LARGE SCALE GENOMIC DNA]</scope>
    <source>
        <strain evidence="2">cv. Yunnan</strain>
    </source>
</reference>
<keyword evidence="2" id="KW-1185">Reference proteome</keyword>
<proteinExistence type="predicted"/>
<evidence type="ECO:0000313" key="2">
    <source>
        <dbReference type="Proteomes" id="UP001056120"/>
    </source>
</evidence>
<name>A0ACB9CAM1_9ASTR</name>
<evidence type="ECO:0000313" key="1">
    <source>
        <dbReference type="EMBL" id="KAI3731255.1"/>
    </source>
</evidence>
<reference evidence="1 2" key="2">
    <citation type="journal article" date="2022" name="Mol. Ecol. Resour.">
        <title>The genomes of chicory, endive, great burdock and yacon provide insights into Asteraceae paleo-polyploidization history and plant inulin production.</title>
        <authorList>
            <person name="Fan W."/>
            <person name="Wang S."/>
            <person name="Wang H."/>
            <person name="Wang A."/>
            <person name="Jiang F."/>
            <person name="Liu H."/>
            <person name="Zhao H."/>
            <person name="Xu D."/>
            <person name="Zhang Y."/>
        </authorList>
    </citation>
    <scope>NUCLEOTIDE SEQUENCE [LARGE SCALE GENOMIC DNA]</scope>
    <source>
        <strain evidence="2">cv. Yunnan</strain>
        <tissue evidence="1">Leaves</tissue>
    </source>
</reference>
<accession>A0ACB9CAM1</accession>
<gene>
    <name evidence="1" type="ORF">L1987_62443</name>
</gene>
<protein>
    <submittedName>
        <fullName evidence="1">Uncharacterized protein</fullName>
    </submittedName>
</protein>